<accession>A0A841TDZ5</accession>
<protein>
    <submittedName>
        <fullName evidence="3">YxlC family protein</fullName>
    </submittedName>
</protein>
<sequence length="144" mass="16285">MKTRRTGFDNEGLKKGAGDGERQSLRHMEASDGGAREEAEAAEFRELLGDHLSRWDERMEPPVPRLAALEQLVSQRKGELSRKLWRDLLLLWTLGIFIIGSVLLILQWNIAAFAGLQAAALIGAIVYLFVLARKERSVKREWTT</sequence>
<keyword evidence="4" id="KW-1185">Reference proteome</keyword>
<keyword evidence="2" id="KW-0812">Transmembrane</keyword>
<proteinExistence type="predicted"/>
<dbReference type="EMBL" id="JACJVN010000087">
    <property type="protein sequence ID" value="MBB6679504.1"/>
    <property type="molecule type" value="Genomic_DNA"/>
</dbReference>
<evidence type="ECO:0000313" key="3">
    <source>
        <dbReference type="EMBL" id="MBB6679504.1"/>
    </source>
</evidence>
<reference evidence="3 4" key="1">
    <citation type="submission" date="2020-08" db="EMBL/GenBank/DDBJ databases">
        <title>Cohnella phylogeny.</title>
        <authorList>
            <person name="Dunlap C."/>
        </authorList>
    </citation>
    <scope>NUCLEOTIDE SEQUENCE [LARGE SCALE GENOMIC DNA]</scope>
    <source>
        <strain evidence="3 4">DSM 103658</strain>
    </source>
</reference>
<feature type="transmembrane region" description="Helical" evidence="2">
    <location>
        <begin position="112"/>
        <end position="132"/>
    </location>
</feature>
<dbReference type="InterPro" id="IPR035238">
    <property type="entry name" value="DUF5345"/>
</dbReference>
<dbReference type="Proteomes" id="UP000574133">
    <property type="component" value="Unassembled WGS sequence"/>
</dbReference>
<keyword evidence="2" id="KW-1133">Transmembrane helix</keyword>
<dbReference type="RefSeq" id="WP_185180763.1">
    <property type="nucleotide sequence ID" value="NZ_CBCSEP010000015.1"/>
</dbReference>
<dbReference type="Pfam" id="PF17280">
    <property type="entry name" value="DUF5345"/>
    <property type="match status" value="1"/>
</dbReference>
<evidence type="ECO:0000256" key="1">
    <source>
        <dbReference type="SAM" id="MobiDB-lite"/>
    </source>
</evidence>
<feature type="transmembrane region" description="Helical" evidence="2">
    <location>
        <begin position="84"/>
        <end position="106"/>
    </location>
</feature>
<evidence type="ECO:0000313" key="4">
    <source>
        <dbReference type="Proteomes" id="UP000574133"/>
    </source>
</evidence>
<comment type="caution">
    <text evidence="3">The sequence shown here is derived from an EMBL/GenBank/DDBJ whole genome shotgun (WGS) entry which is preliminary data.</text>
</comment>
<feature type="region of interest" description="Disordered" evidence="1">
    <location>
        <begin position="1"/>
        <end position="37"/>
    </location>
</feature>
<organism evidence="3 4">
    <name type="scientific">Cohnella lubricantis</name>
    <dbReference type="NCBI Taxonomy" id="2163172"/>
    <lineage>
        <taxon>Bacteria</taxon>
        <taxon>Bacillati</taxon>
        <taxon>Bacillota</taxon>
        <taxon>Bacilli</taxon>
        <taxon>Bacillales</taxon>
        <taxon>Paenibacillaceae</taxon>
        <taxon>Cohnella</taxon>
    </lineage>
</organism>
<name>A0A841TDZ5_9BACL</name>
<gene>
    <name evidence="3" type="ORF">H4Q31_19650</name>
</gene>
<evidence type="ECO:0000256" key="2">
    <source>
        <dbReference type="SAM" id="Phobius"/>
    </source>
</evidence>
<keyword evidence="2" id="KW-0472">Membrane</keyword>
<dbReference type="AlphaFoldDB" id="A0A841TDZ5"/>